<evidence type="ECO:0000313" key="3">
    <source>
        <dbReference type="EMBL" id="MDI1428731.1"/>
    </source>
</evidence>
<dbReference type="SUPFAM" id="SSF53474">
    <property type="entry name" value="alpha/beta-Hydrolases"/>
    <property type="match status" value="1"/>
</dbReference>
<accession>A0ABT6NK96</accession>
<feature type="region of interest" description="Disordered" evidence="1">
    <location>
        <begin position="1"/>
        <end position="21"/>
    </location>
</feature>
<name>A0ABT6NK96_9BACT</name>
<dbReference type="PANTHER" id="PTHR43433:SF5">
    <property type="entry name" value="AB HYDROLASE-1 DOMAIN-CONTAINING PROTEIN"/>
    <property type="match status" value="1"/>
</dbReference>
<evidence type="ECO:0000256" key="1">
    <source>
        <dbReference type="SAM" id="MobiDB-lite"/>
    </source>
</evidence>
<reference evidence="3 4" key="1">
    <citation type="submission" date="2023-04" db="EMBL/GenBank/DDBJ databases">
        <title>The genome sequence of Polyangium sorediatum DSM14670.</title>
        <authorList>
            <person name="Zhang X."/>
        </authorList>
    </citation>
    <scope>NUCLEOTIDE SEQUENCE [LARGE SCALE GENOMIC DNA]</scope>
    <source>
        <strain evidence="3 4">DSM 14670</strain>
    </source>
</reference>
<organism evidence="3 4">
    <name type="scientific">Polyangium sorediatum</name>
    <dbReference type="NCBI Taxonomy" id="889274"/>
    <lineage>
        <taxon>Bacteria</taxon>
        <taxon>Pseudomonadati</taxon>
        <taxon>Myxococcota</taxon>
        <taxon>Polyangia</taxon>
        <taxon>Polyangiales</taxon>
        <taxon>Polyangiaceae</taxon>
        <taxon>Polyangium</taxon>
    </lineage>
</organism>
<dbReference type="Pfam" id="PF00561">
    <property type="entry name" value="Abhydrolase_1"/>
    <property type="match status" value="1"/>
</dbReference>
<gene>
    <name evidence="3" type="ORF">QHF89_04475</name>
</gene>
<sequence>MQASEEREPSEGTAMLSGDSRPVVVKTRRGDVECAFLGHGPPVLALHGAMGGYDQALLLARTAGVPGFRYVAPSRPGYLGTRLALGRSPAEQADLYRDLLDALGIERVAVMAISGGGPSALQFALSHPDRCGGLVILSSVCTRVETRLPLAWYLMRITARCGPLVAAMRRKAEQDPERSARRSIPDPIVRARTLADPEAGPLLRELQRSSFDRMQLRLPGSENDVAVTRRDQWFALERITAPLLVVHGTNDKAAPFAQAQILAARVPGAELLAIEQGEHVCIFTDRDKVRARVGSFLRAHAPAESATTPSS</sequence>
<dbReference type="EMBL" id="JARZHI010000003">
    <property type="protein sequence ID" value="MDI1428731.1"/>
    <property type="molecule type" value="Genomic_DNA"/>
</dbReference>
<dbReference type="RefSeq" id="WP_284720051.1">
    <property type="nucleotide sequence ID" value="NZ_JARZHI010000003.1"/>
</dbReference>
<dbReference type="InterPro" id="IPR029058">
    <property type="entry name" value="AB_hydrolase_fold"/>
</dbReference>
<dbReference type="Gene3D" id="3.40.50.1820">
    <property type="entry name" value="alpha/beta hydrolase"/>
    <property type="match status" value="1"/>
</dbReference>
<keyword evidence="3" id="KW-0378">Hydrolase</keyword>
<keyword evidence="4" id="KW-1185">Reference proteome</keyword>
<dbReference type="GO" id="GO:0016787">
    <property type="term" value="F:hydrolase activity"/>
    <property type="evidence" value="ECO:0007669"/>
    <property type="project" value="UniProtKB-KW"/>
</dbReference>
<comment type="caution">
    <text evidence="3">The sequence shown here is derived from an EMBL/GenBank/DDBJ whole genome shotgun (WGS) entry which is preliminary data.</text>
</comment>
<dbReference type="InterPro" id="IPR050471">
    <property type="entry name" value="AB_hydrolase"/>
</dbReference>
<dbReference type="PANTHER" id="PTHR43433">
    <property type="entry name" value="HYDROLASE, ALPHA/BETA FOLD FAMILY PROTEIN"/>
    <property type="match status" value="1"/>
</dbReference>
<feature type="compositionally biased region" description="Basic and acidic residues" evidence="1">
    <location>
        <begin position="1"/>
        <end position="10"/>
    </location>
</feature>
<dbReference type="InterPro" id="IPR000073">
    <property type="entry name" value="AB_hydrolase_1"/>
</dbReference>
<protein>
    <submittedName>
        <fullName evidence="3">Alpha/beta hydrolase</fullName>
    </submittedName>
</protein>
<evidence type="ECO:0000259" key="2">
    <source>
        <dbReference type="Pfam" id="PF00561"/>
    </source>
</evidence>
<proteinExistence type="predicted"/>
<dbReference type="Proteomes" id="UP001160301">
    <property type="component" value="Unassembled WGS sequence"/>
</dbReference>
<feature type="domain" description="AB hydrolase-1" evidence="2">
    <location>
        <begin position="41"/>
        <end position="283"/>
    </location>
</feature>
<evidence type="ECO:0000313" key="4">
    <source>
        <dbReference type="Proteomes" id="UP001160301"/>
    </source>
</evidence>